<evidence type="ECO:0000256" key="5">
    <source>
        <dbReference type="SAM" id="MobiDB-lite"/>
    </source>
</evidence>
<dbReference type="Gene3D" id="3.30.60.30">
    <property type="match status" value="3"/>
</dbReference>
<evidence type="ECO:0000313" key="8">
    <source>
        <dbReference type="Proteomes" id="UP000008820"/>
    </source>
</evidence>
<evidence type="ECO:0000256" key="1">
    <source>
        <dbReference type="ARBA" id="ARBA00022729"/>
    </source>
</evidence>
<feature type="region of interest" description="Disordered" evidence="5">
    <location>
        <begin position="197"/>
        <end position="219"/>
    </location>
</feature>
<evidence type="ECO:0000259" key="6">
    <source>
        <dbReference type="PROSITE" id="PS51465"/>
    </source>
</evidence>
<dbReference type="EnsemblMetazoa" id="AAEL011506-RC">
    <property type="protein sequence ID" value="AAEL011506-PC"/>
    <property type="gene ID" value="AAEL011506"/>
</dbReference>
<dbReference type="GO" id="GO:0005509">
    <property type="term" value="F:calcium ion binding"/>
    <property type="evidence" value="ECO:0007669"/>
    <property type="project" value="TreeGrafter"/>
</dbReference>
<keyword evidence="4" id="KW-0325">Glycoprotein</keyword>
<dbReference type="AlphaFoldDB" id="A0A6I8TL09"/>
<dbReference type="Pfam" id="PF21333">
    <property type="entry name" value="FST_N"/>
    <property type="match status" value="1"/>
</dbReference>
<dbReference type="InterPro" id="IPR036058">
    <property type="entry name" value="Kazal_dom_sf"/>
</dbReference>
<organism evidence="7 8">
    <name type="scientific">Aedes aegypti</name>
    <name type="common">Yellowfever mosquito</name>
    <name type="synonym">Culex aegypti</name>
    <dbReference type="NCBI Taxonomy" id="7159"/>
    <lineage>
        <taxon>Eukaryota</taxon>
        <taxon>Metazoa</taxon>
        <taxon>Ecdysozoa</taxon>
        <taxon>Arthropoda</taxon>
        <taxon>Hexapoda</taxon>
        <taxon>Insecta</taxon>
        <taxon>Pterygota</taxon>
        <taxon>Neoptera</taxon>
        <taxon>Endopterygota</taxon>
        <taxon>Diptera</taxon>
        <taxon>Nematocera</taxon>
        <taxon>Culicoidea</taxon>
        <taxon>Culicidae</taxon>
        <taxon>Culicinae</taxon>
        <taxon>Aedini</taxon>
        <taxon>Aedes</taxon>
        <taxon>Stegomyia</taxon>
    </lineage>
</organism>
<proteinExistence type="predicted"/>
<evidence type="ECO:0000256" key="3">
    <source>
        <dbReference type="ARBA" id="ARBA00023157"/>
    </source>
</evidence>
<keyword evidence="1" id="KW-0732">Signal</keyword>
<feature type="compositionally biased region" description="Basic and acidic residues" evidence="5">
    <location>
        <begin position="478"/>
        <end position="493"/>
    </location>
</feature>
<dbReference type="PANTHER" id="PTHR13866:SF29">
    <property type="entry name" value="FOLLISTATIN"/>
    <property type="match status" value="1"/>
</dbReference>
<dbReference type="SMART" id="SM00274">
    <property type="entry name" value="FOLN"/>
    <property type="match status" value="3"/>
</dbReference>
<dbReference type="Gene3D" id="3.90.290.10">
    <property type="entry name" value="TGF-beta binding (TB) domain"/>
    <property type="match status" value="1"/>
</dbReference>
<dbReference type="GO" id="GO:0050840">
    <property type="term" value="F:extracellular matrix binding"/>
    <property type="evidence" value="ECO:0007669"/>
    <property type="project" value="TreeGrafter"/>
</dbReference>
<feature type="domain" description="Kazal-like" evidence="6">
    <location>
        <begin position="635"/>
        <end position="674"/>
    </location>
</feature>
<dbReference type="SMART" id="SM00280">
    <property type="entry name" value="KAZAL"/>
    <property type="match status" value="3"/>
</dbReference>
<accession>A0A6I8TL09</accession>
<evidence type="ECO:0000256" key="2">
    <source>
        <dbReference type="ARBA" id="ARBA00022737"/>
    </source>
</evidence>
<keyword evidence="3" id="KW-1015">Disulfide bond</keyword>
<feature type="region of interest" description="Disordered" evidence="5">
    <location>
        <begin position="510"/>
        <end position="600"/>
    </location>
</feature>
<reference evidence="7" key="2">
    <citation type="submission" date="2020-05" db="UniProtKB">
        <authorList>
            <consortium name="EnsemblMetazoa"/>
        </authorList>
    </citation>
    <scope>IDENTIFICATION</scope>
    <source>
        <strain evidence="7">LVP_AGWG</strain>
    </source>
</reference>
<keyword evidence="8" id="KW-1185">Reference proteome</keyword>
<feature type="domain" description="Kazal-like" evidence="6">
    <location>
        <begin position="701"/>
        <end position="752"/>
    </location>
</feature>
<dbReference type="InterPro" id="IPR003645">
    <property type="entry name" value="Fol_N"/>
</dbReference>
<evidence type="ECO:0000313" key="7">
    <source>
        <dbReference type="EnsemblMetazoa" id="AAEL011506-PC"/>
    </source>
</evidence>
<dbReference type="PROSITE" id="PS51465">
    <property type="entry name" value="KAZAL_2"/>
    <property type="match status" value="2"/>
</dbReference>
<dbReference type="InterPro" id="IPR036773">
    <property type="entry name" value="TB_dom_sf"/>
</dbReference>
<feature type="compositionally biased region" description="Low complexity" evidence="5">
    <location>
        <begin position="793"/>
        <end position="819"/>
    </location>
</feature>
<dbReference type="SUPFAM" id="SSF100895">
    <property type="entry name" value="Kazal-type serine protease inhibitors"/>
    <property type="match status" value="3"/>
</dbReference>
<dbReference type="CDD" id="cd00104">
    <property type="entry name" value="KAZAL_FS"/>
    <property type="match status" value="3"/>
</dbReference>
<dbReference type="InParanoid" id="A0A6I8TL09"/>
<dbReference type="GO" id="GO:0005615">
    <property type="term" value="C:extracellular space"/>
    <property type="evidence" value="ECO:0007669"/>
    <property type="project" value="TreeGrafter"/>
</dbReference>
<sequence length="880" mass="97899">MRNRVGAEEYAKLEHSGGRRCCRRFAKLRPVKMSVPSSVAAGLKLDNGINYVKCAAAARNNASIEPIYRLNSQAPVLLENPLERSSISISGPIGDDLVQQVQQKQQRHQEDCSSNPQSRPRGRRRGRRRPKCVWMWRRWFNYSLPSLVSSLLVCIPAKSSIYLSQLRPSQQKRCKSQNSHQPSGRSSVANRVLASAEEKEEIGNPSAVVNGGSDCKSSDYSSCRRGSPGWQRSSRSCHRSSPLLGSIFGGIDVKLVLVIMVLIGVIDYSEAGTCWLRRIESTGKCNKLFTRNVSRENCCNAGTGLGYSDRDITDVQLFFVNAFNDGMDCSSCLANGISPPTDSCEKAKCGVNKRCVMKKGRPKCICAPSCKAPKQAKKLPNQNIKVINLSDSQRNRRQYFSSGPRAAASRMGPPSSSNNKRSVRLLGDEPSSHQHHSRTVKTSLSEKKISQRSSNGKVANSKHKDNLLETVTLGNRRSQGDDGSRKVNHTERLSDRMVLMADGPVQINSYARKSRSEAKPILVTSSSANVRHRNRKVSSNGYNETLEGSHRAHNEQTPSSRSPHHHSRDFGKPRLLRLESSGKDNRTVDARIPRRQPPPHLEEMFYVAQNRRSRVRADDFDFGNEITQHVGVGFYNPVCGTDGKTYKTECQLKKRACRQESTTLVKAYKGHCQTSCRFVQCPDGKHCVEDQNSTPHCVTCAMDCPAADSRSSAKAVVCGTDGNTYRNVCELKRKACLTGRAIPVAYRGRCVETATCDTIKCKDRQQCLTDLQTHKPRCVSCSYKCPRVKRPQQTRSRQNGNGNGNGNQQHRQSQHHQQQPNVKLCGTNNHTYHSWCHMLRDSCNTGFYIDVQYNGVCSFDRSVAPSSILTLSASSSKTKP</sequence>
<dbReference type="GO" id="GO:0005518">
    <property type="term" value="F:collagen binding"/>
    <property type="evidence" value="ECO:0007669"/>
    <property type="project" value="TreeGrafter"/>
</dbReference>
<dbReference type="PANTHER" id="PTHR13866">
    <property type="entry name" value="SPARC OSTEONECTIN"/>
    <property type="match status" value="1"/>
</dbReference>
<name>A0A6I8TL09_AEDAE</name>
<dbReference type="FunCoup" id="A0A6I8TL09">
    <property type="interactions" value="7"/>
</dbReference>
<feature type="region of interest" description="Disordered" evidence="5">
    <location>
        <begin position="388"/>
        <end position="493"/>
    </location>
</feature>
<feature type="compositionally biased region" description="Basic and acidic residues" evidence="5">
    <location>
        <begin position="568"/>
        <end position="592"/>
    </location>
</feature>
<dbReference type="Proteomes" id="UP000008820">
    <property type="component" value="Chromosome 2"/>
</dbReference>
<gene>
    <name evidence="7" type="primary">5574901</name>
</gene>
<evidence type="ECO:0000256" key="4">
    <source>
        <dbReference type="ARBA" id="ARBA00023180"/>
    </source>
</evidence>
<protein>
    <recommendedName>
        <fullName evidence="6">Kazal-like domain-containing protein</fullName>
    </recommendedName>
</protein>
<reference evidence="7 8" key="1">
    <citation type="submission" date="2017-06" db="EMBL/GenBank/DDBJ databases">
        <title>Aedes aegypti genome working group (AGWG) sequencing and assembly.</title>
        <authorList>
            <consortium name="Aedes aegypti Genome Working Group (AGWG)"/>
            <person name="Matthews B.J."/>
        </authorList>
    </citation>
    <scope>NUCLEOTIDE SEQUENCE [LARGE SCALE GENOMIC DNA]</scope>
    <source>
        <strain evidence="7 8">LVP_AGWG</strain>
    </source>
</reference>
<dbReference type="Pfam" id="PF07648">
    <property type="entry name" value="Kazal_2"/>
    <property type="match status" value="3"/>
</dbReference>
<keyword evidence="2" id="KW-0677">Repeat</keyword>
<feature type="region of interest" description="Disordered" evidence="5">
    <location>
        <begin position="790"/>
        <end position="820"/>
    </location>
</feature>
<dbReference type="OrthoDB" id="192611at2759"/>
<feature type="region of interest" description="Disordered" evidence="5">
    <location>
        <begin position="101"/>
        <end position="127"/>
    </location>
</feature>
<dbReference type="InterPro" id="IPR002350">
    <property type="entry name" value="Kazal_dom"/>
</dbReference>